<evidence type="ECO:0000256" key="1">
    <source>
        <dbReference type="SAM" id="Phobius"/>
    </source>
</evidence>
<dbReference type="EMBL" id="BDGG01000003">
    <property type="protein sequence ID" value="GAU96895.1"/>
    <property type="molecule type" value="Genomic_DNA"/>
</dbReference>
<proteinExistence type="predicted"/>
<organism evidence="2 3">
    <name type="scientific">Ramazzottius varieornatus</name>
    <name type="common">Water bear</name>
    <name type="synonym">Tardigrade</name>
    <dbReference type="NCBI Taxonomy" id="947166"/>
    <lineage>
        <taxon>Eukaryota</taxon>
        <taxon>Metazoa</taxon>
        <taxon>Ecdysozoa</taxon>
        <taxon>Tardigrada</taxon>
        <taxon>Eutardigrada</taxon>
        <taxon>Parachela</taxon>
        <taxon>Hypsibioidea</taxon>
        <taxon>Ramazzottiidae</taxon>
        <taxon>Ramazzottius</taxon>
    </lineage>
</organism>
<keyword evidence="1" id="KW-0812">Transmembrane</keyword>
<dbReference type="Proteomes" id="UP000186922">
    <property type="component" value="Unassembled WGS sequence"/>
</dbReference>
<protein>
    <submittedName>
        <fullName evidence="2">Uncharacterized protein</fullName>
    </submittedName>
</protein>
<feature type="transmembrane region" description="Helical" evidence="1">
    <location>
        <begin position="28"/>
        <end position="46"/>
    </location>
</feature>
<keyword evidence="1" id="KW-1133">Transmembrane helix</keyword>
<keyword evidence="3" id="KW-1185">Reference proteome</keyword>
<reference evidence="2 3" key="1">
    <citation type="journal article" date="2016" name="Nat. Commun.">
        <title>Extremotolerant tardigrade genome and improved radiotolerance of human cultured cells by tardigrade-unique protein.</title>
        <authorList>
            <person name="Hashimoto T."/>
            <person name="Horikawa D.D."/>
            <person name="Saito Y."/>
            <person name="Kuwahara H."/>
            <person name="Kozuka-Hata H."/>
            <person name="Shin-I T."/>
            <person name="Minakuchi Y."/>
            <person name="Ohishi K."/>
            <person name="Motoyama A."/>
            <person name="Aizu T."/>
            <person name="Enomoto A."/>
            <person name="Kondo K."/>
            <person name="Tanaka S."/>
            <person name="Hara Y."/>
            <person name="Koshikawa S."/>
            <person name="Sagara H."/>
            <person name="Miura T."/>
            <person name="Yokobori S."/>
            <person name="Miyagawa K."/>
            <person name="Suzuki Y."/>
            <person name="Kubo T."/>
            <person name="Oyama M."/>
            <person name="Kohara Y."/>
            <person name="Fujiyama A."/>
            <person name="Arakawa K."/>
            <person name="Katayama T."/>
            <person name="Toyoda A."/>
            <person name="Kunieda T."/>
        </authorList>
    </citation>
    <scope>NUCLEOTIDE SEQUENCE [LARGE SCALE GENOMIC DNA]</scope>
    <source>
        <strain evidence="2 3">YOKOZUNA-1</strain>
    </source>
</reference>
<evidence type="ECO:0000313" key="3">
    <source>
        <dbReference type="Proteomes" id="UP000186922"/>
    </source>
</evidence>
<sequence>MVEYAQEFHNRTEHRCDDQKRSLMDDHLIYKIAAGVLAAALVFDGVRLCRHRPRFAWQYQRSLGPPARCDAGHAERSHLATPWTGCTRLMEQSSPSQV</sequence>
<dbReference type="AlphaFoldDB" id="A0A1D1V7Z1"/>
<gene>
    <name evidence="2" type="primary">RvY_08266-1</name>
    <name evidence="2" type="synonym">RvY_08266.1</name>
    <name evidence="2" type="ORF">RvY_08266</name>
</gene>
<evidence type="ECO:0000313" key="2">
    <source>
        <dbReference type="EMBL" id="GAU96895.1"/>
    </source>
</evidence>
<comment type="caution">
    <text evidence="2">The sequence shown here is derived from an EMBL/GenBank/DDBJ whole genome shotgun (WGS) entry which is preliminary data.</text>
</comment>
<keyword evidence="1" id="KW-0472">Membrane</keyword>
<name>A0A1D1V7Z1_RAMVA</name>
<accession>A0A1D1V7Z1</accession>